<feature type="transmembrane region" description="Helical" evidence="1">
    <location>
        <begin position="54"/>
        <end position="75"/>
    </location>
</feature>
<gene>
    <name evidence="2" type="ORF">QDX21_12515</name>
</gene>
<dbReference type="AlphaFoldDB" id="A0AAJ6AJC3"/>
<keyword evidence="1" id="KW-0812">Transmembrane</keyword>
<sequence>MAEHDTSSSTHSTDPGTTTDRAQVLTFLALIAAPILAVVSAGMGLVLILTERTIAGVIFILIPTQAFLALGIWAYTARKRNFSHSSSPSKSVE</sequence>
<dbReference type="EMBL" id="CP122566">
    <property type="protein sequence ID" value="WGH93092.1"/>
    <property type="molecule type" value="Genomic_DNA"/>
</dbReference>
<evidence type="ECO:0000256" key="1">
    <source>
        <dbReference type="SAM" id="Phobius"/>
    </source>
</evidence>
<feature type="transmembrane region" description="Helical" evidence="1">
    <location>
        <begin position="24"/>
        <end position="48"/>
    </location>
</feature>
<accession>A0AAJ6AJC3</accession>
<proteinExistence type="predicted"/>
<keyword evidence="1" id="KW-0472">Membrane</keyword>
<protein>
    <submittedName>
        <fullName evidence="2">NF038396 family protein</fullName>
    </submittedName>
</protein>
<evidence type="ECO:0000313" key="2">
    <source>
        <dbReference type="EMBL" id="WGH93092.1"/>
    </source>
</evidence>
<keyword evidence="3" id="KW-1185">Reference proteome</keyword>
<dbReference type="Proteomes" id="UP001224674">
    <property type="component" value="Chromosome"/>
</dbReference>
<reference evidence="2 3" key="1">
    <citation type="submission" date="2023-03" db="EMBL/GenBank/DDBJ databases">
        <title>Complete genome sequences of several Auritidibacter ignavus strains isolated from ear infections.</title>
        <authorList>
            <person name="Baehr T."/>
            <person name="Baumhoegger A.M."/>
        </authorList>
    </citation>
    <scope>NUCLEOTIDE SEQUENCE [LARGE SCALE GENOMIC DNA]</scope>
    <source>
        <strain evidence="2 3">BABAE-6</strain>
    </source>
</reference>
<name>A0AAJ6AJC3_9MICC</name>
<dbReference type="RefSeq" id="WP_246840104.1">
    <property type="nucleotide sequence ID" value="NZ_CP122562.1"/>
</dbReference>
<dbReference type="NCBIfam" id="NF038396">
    <property type="entry name" value="NF038396 family protein"/>
    <property type="match status" value="1"/>
</dbReference>
<evidence type="ECO:0000313" key="3">
    <source>
        <dbReference type="Proteomes" id="UP001224674"/>
    </source>
</evidence>
<dbReference type="InterPro" id="IPR059228">
    <property type="entry name" value="Integral_mb_put"/>
</dbReference>
<organism evidence="2 3">
    <name type="scientific">Auritidibacter ignavus</name>
    <dbReference type="NCBI Taxonomy" id="678932"/>
    <lineage>
        <taxon>Bacteria</taxon>
        <taxon>Bacillati</taxon>
        <taxon>Actinomycetota</taxon>
        <taxon>Actinomycetes</taxon>
        <taxon>Micrococcales</taxon>
        <taxon>Micrococcaceae</taxon>
        <taxon>Auritidibacter</taxon>
    </lineage>
</organism>
<keyword evidence="1" id="KW-1133">Transmembrane helix</keyword>